<dbReference type="InterPro" id="IPR050784">
    <property type="entry name" value="IAP"/>
</dbReference>
<reference evidence="1" key="1">
    <citation type="submission" date="2022-08" db="UniProtKB">
        <authorList>
            <consortium name="EnsemblMetazoa"/>
        </authorList>
    </citation>
    <scope>IDENTIFICATION</scope>
    <source>
        <strain evidence="1">05x7-T-G4-1.051#20</strain>
    </source>
</reference>
<evidence type="ECO:0000313" key="1">
    <source>
        <dbReference type="EnsemblMetazoa" id="G23946.1:cds"/>
    </source>
</evidence>
<protein>
    <submittedName>
        <fullName evidence="1">Uncharacterized protein</fullName>
    </submittedName>
</protein>
<dbReference type="PROSITE" id="PS50143">
    <property type="entry name" value="BIR_REPEAT_2"/>
    <property type="match status" value="1"/>
</dbReference>
<dbReference type="InterPro" id="IPR013083">
    <property type="entry name" value="Znf_RING/FYVE/PHD"/>
</dbReference>
<dbReference type="SUPFAM" id="SSF57924">
    <property type="entry name" value="Inhibitor of apoptosis (IAP) repeat"/>
    <property type="match status" value="1"/>
</dbReference>
<dbReference type="SMART" id="SM00238">
    <property type="entry name" value="BIR"/>
    <property type="match status" value="1"/>
</dbReference>
<dbReference type="Pfam" id="PF00653">
    <property type="entry name" value="BIR"/>
    <property type="match status" value="1"/>
</dbReference>
<proteinExistence type="predicted"/>
<dbReference type="CDD" id="cd00022">
    <property type="entry name" value="BIR"/>
    <property type="match status" value="1"/>
</dbReference>
<dbReference type="AlphaFoldDB" id="A0A8W8KHS2"/>
<dbReference type="Gene3D" id="1.10.1170.10">
    <property type="entry name" value="Inhibitor Of Apoptosis Protein (2mihbC-IAP-1), Chain A"/>
    <property type="match status" value="1"/>
</dbReference>
<sequence>MTQPPIELVIEEVPQNSESVNLEGNSAQASRASNPIVPVFHLSQSIHDDNRLHQFTERLDTFSCWSSPQRREDMALAGFYYTGCGDRVRCAFCNLQLQEWNIDVEPFSRHMHENPRCPFIEKPTCCMNMTSLIDEEVVEEVLAFGFQWTDVEVAVAKLLSCRCTDEITALEILKYLFQNEKENEIQHVPKMERCMVCHLQDPNILYLPCCHICCCRSCGEKCFLCSYCHCRIKAKKRINIP</sequence>
<evidence type="ECO:0000313" key="2">
    <source>
        <dbReference type="Proteomes" id="UP000005408"/>
    </source>
</evidence>
<dbReference type="InterPro" id="IPR001370">
    <property type="entry name" value="BIR_rpt"/>
</dbReference>
<dbReference type="Gene3D" id="3.30.40.10">
    <property type="entry name" value="Zinc/RING finger domain, C3HC4 (zinc finger)"/>
    <property type="match status" value="1"/>
</dbReference>
<dbReference type="EnsemblMetazoa" id="G23946.1">
    <property type="protein sequence ID" value="G23946.1:cds"/>
    <property type="gene ID" value="G23946"/>
</dbReference>
<keyword evidence="2" id="KW-1185">Reference proteome</keyword>
<organism evidence="1 2">
    <name type="scientific">Magallana gigas</name>
    <name type="common">Pacific oyster</name>
    <name type="synonym">Crassostrea gigas</name>
    <dbReference type="NCBI Taxonomy" id="29159"/>
    <lineage>
        <taxon>Eukaryota</taxon>
        <taxon>Metazoa</taxon>
        <taxon>Spiralia</taxon>
        <taxon>Lophotrochozoa</taxon>
        <taxon>Mollusca</taxon>
        <taxon>Bivalvia</taxon>
        <taxon>Autobranchia</taxon>
        <taxon>Pteriomorphia</taxon>
        <taxon>Ostreida</taxon>
        <taxon>Ostreoidea</taxon>
        <taxon>Ostreidae</taxon>
        <taxon>Magallana</taxon>
    </lineage>
</organism>
<dbReference type="PANTHER" id="PTHR10044">
    <property type="entry name" value="INHIBITOR OF APOPTOSIS"/>
    <property type="match status" value="1"/>
</dbReference>
<name>A0A8W8KHS2_MAGGI</name>
<dbReference type="Proteomes" id="UP000005408">
    <property type="component" value="Unassembled WGS sequence"/>
</dbReference>
<accession>A0A8W8KHS2</accession>